<evidence type="ECO:0000313" key="3">
    <source>
        <dbReference type="Proteomes" id="UP000463051"/>
    </source>
</evidence>
<name>A0A7X2H633_9BACL</name>
<dbReference type="Gene3D" id="3.40.50.10360">
    <property type="entry name" value="Hypothetical protein TT1679"/>
    <property type="match status" value="1"/>
</dbReference>
<proteinExistence type="inferred from homology"/>
<sequence>MDEVVKQDPWEKCASTNVTESTEHPAEVELSWTAVTATVVRELAKIGKLGPGKVLVVGVSTSEVAGVRIGTGGALEVAEQLLEGVRQVAEEWGFQPVYQCCEHLNRALVMERSLLASLGLKEVAAVPIPGAGGSMAAAAYRSMADPVLAESVQAHAGIDIGETLIGMHLRAVAVPFRPTQRYIGAARVNAAWTRPALIGGERAVYHTPEVSGSQLCD</sequence>
<dbReference type="AlphaFoldDB" id="A0A7X2H633"/>
<dbReference type="NCBIfam" id="TIGR01440">
    <property type="entry name" value="TIGR01440 family protein"/>
    <property type="match status" value="1"/>
</dbReference>
<dbReference type="Pfam" id="PF04260">
    <property type="entry name" value="DUF436"/>
    <property type="match status" value="1"/>
</dbReference>
<reference evidence="2 3" key="1">
    <citation type="submission" date="2019-11" db="EMBL/GenBank/DDBJ databases">
        <title>Paenibacillus monticola sp. nov., a novel PGPR strain isolated from mountain sample in China.</title>
        <authorList>
            <person name="Zhao Q."/>
            <person name="Li H.-P."/>
            <person name="Zhang J.-L."/>
        </authorList>
    </citation>
    <scope>NUCLEOTIDE SEQUENCE [LARGE SCALE GENOMIC DNA]</scope>
    <source>
        <strain evidence="2 3">LC-T2</strain>
    </source>
</reference>
<accession>A0A7X2H633</accession>
<dbReference type="InterPro" id="IPR028345">
    <property type="entry name" value="Antibiotic_NAT-like"/>
</dbReference>
<gene>
    <name evidence="2" type="ORF">GJB61_14730</name>
</gene>
<comment type="similarity">
    <text evidence="1">Belongs to the UPF0340 family.</text>
</comment>
<keyword evidence="3" id="KW-1185">Reference proteome</keyword>
<evidence type="ECO:0000313" key="2">
    <source>
        <dbReference type="EMBL" id="MRN54239.1"/>
    </source>
</evidence>
<organism evidence="2 3">
    <name type="scientific">Paenibacillus monticola</name>
    <dbReference type="NCBI Taxonomy" id="2666075"/>
    <lineage>
        <taxon>Bacteria</taxon>
        <taxon>Bacillati</taxon>
        <taxon>Bacillota</taxon>
        <taxon>Bacilli</taxon>
        <taxon>Bacillales</taxon>
        <taxon>Paenibacillaceae</taxon>
        <taxon>Paenibacillus</taxon>
    </lineage>
</organism>
<dbReference type="Proteomes" id="UP000463051">
    <property type="component" value="Unassembled WGS sequence"/>
</dbReference>
<dbReference type="HAMAP" id="MF_00800">
    <property type="entry name" value="UPF0340"/>
    <property type="match status" value="1"/>
</dbReference>
<dbReference type="RefSeq" id="WP_154119233.1">
    <property type="nucleotide sequence ID" value="NZ_WJXB01000004.1"/>
</dbReference>
<dbReference type="EMBL" id="WJXB01000004">
    <property type="protein sequence ID" value="MRN54239.1"/>
    <property type="molecule type" value="Genomic_DNA"/>
</dbReference>
<dbReference type="SUPFAM" id="SSF110710">
    <property type="entry name" value="TTHA0583/YokD-like"/>
    <property type="match status" value="1"/>
</dbReference>
<comment type="caution">
    <text evidence="2">The sequence shown here is derived from an EMBL/GenBank/DDBJ whole genome shotgun (WGS) entry which is preliminary data.</text>
</comment>
<dbReference type="InterPro" id="IPR006340">
    <property type="entry name" value="DUF436"/>
</dbReference>
<protein>
    <recommendedName>
        <fullName evidence="1">UPF0340 protein GJB61_14730</fullName>
    </recommendedName>
</protein>
<evidence type="ECO:0000256" key="1">
    <source>
        <dbReference type="HAMAP-Rule" id="MF_00800"/>
    </source>
</evidence>